<evidence type="ECO:0000256" key="8">
    <source>
        <dbReference type="ARBA" id="ARBA00022777"/>
    </source>
</evidence>
<evidence type="ECO:0000256" key="1">
    <source>
        <dbReference type="ARBA" id="ARBA00000085"/>
    </source>
</evidence>
<dbReference type="EMBL" id="CP097899">
    <property type="protein sequence ID" value="URN94155.1"/>
    <property type="molecule type" value="Genomic_DNA"/>
</dbReference>
<feature type="domain" description="HAMP" evidence="14">
    <location>
        <begin position="77"/>
        <end position="129"/>
    </location>
</feature>
<dbReference type="CDD" id="cd00075">
    <property type="entry name" value="HATPase"/>
    <property type="match status" value="1"/>
</dbReference>
<evidence type="ECO:0000256" key="5">
    <source>
        <dbReference type="ARBA" id="ARBA00022553"/>
    </source>
</evidence>
<dbReference type="CDD" id="cd06225">
    <property type="entry name" value="HAMP"/>
    <property type="match status" value="1"/>
</dbReference>
<feature type="domain" description="Histidine kinase" evidence="13">
    <location>
        <begin position="258"/>
        <end position="482"/>
    </location>
</feature>
<dbReference type="InterPro" id="IPR036890">
    <property type="entry name" value="HATPase_C_sf"/>
</dbReference>
<accession>A0A9J6ZDE4</accession>
<dbReference type="SMART" id="SM00304">
    <property type="entry name" value="HAMP"/>
    <property type="match status" value="1"/>
</dbReference>
<evidence type="ECO:0000313" key="16">
    <source>
        <dbReference type="Proteomes" id="UP001056756"/>
    </source>
</evidence>
<dbReference type="SUPFAM" id="SSF55874">
    <property type="entry name" value="ATPase domain of HSP90 chaperone/DNA topoisomerase II/histidine kinase"/>
    <property type="match status" value="1"/>
</dbReference>
<dbReference type="InterPro" id="IPR036097">
    <property type="entry name" value="HisK_dim/P_sf"/>
</dbReference>
<evidence type="ECO:0000256" key="11">
    <source>
        <dbReference type="ARBA" id="ARBA00023136"/>
    </source>
</evidence>
<dbReference type="GO" id="GO:0007234">
    <property type="term" value="P:osmosensory signaling via phosphorelay pathway"/>
    <property type="evidence" value="ECO:0007669"/>
    <property type="project" value="TreeGrafter"/>
</dbReference>
<dbReference type="InterPro" id="IPR004358">
    <property type="entry name" value="Sig_transdc_His_kin-like_C"/>
</dbReference>
<keyword evidence="4" id="KW-1003">Cell membrane</keyword>
<dbReference type="SMART" id="SM00388">
    <property type="entry name" value="HisKA"/>
    <property type="match status" value="1"/>
</dbReference>
<evidence type="ECO:0000256" key="10">
    <source>
        <dbReference type="ARBA" id="ARBA00023012"/>
    </source>
</evidence>
<dbReference type="EC" id="2.7.13.3" evidence="3"/>
<dbReference type="InterPro" id="IPR035965">
    <property type="entry name" value="PAS-like_dom_sf"/>
</dbReference>
<feature type="transmembrane region" description="Helical" evidence="12">
    <location>
        <begin position="20"/>
        <end position="42"/>
    </location>
</feature>
<dbReference type="SMART" id="SM00387">
    <property type="entry name" value="HATPase_c"/>
    <property type="match status" value="1"/>
</dbReference>
<gene>
    <name evidence="15" type="ORF">NAG76_20395</name>
</gene>
<sequence length="487" mass="55260">MKWLRRLFGMLWHSVIGKLWVTIIVLVAVVLLILGAFLLQYIDVSFDENANDIKVLFIITAIIGFLLSTFFAFFLSSKIQQPLLQLKDAAVSISEGNYSTRVHIDSSDEIGQLAQTFNNMTEQLEKLIHELHHESNHLSSILRSIGDAVITFDANGEIILTNPDGHLLTQQWKNIEEEWSTGEIVNYPMVPAPIRESYVLVLNHGKEITDKIHVQSYVWSVVLTPLMSASKMRGVVAVIRDVTEEHKVDKIRRDFVANISHEIRTPLQMLQGYSEALLDDIVVSPTDRQELVQVIHDESLRMGRLVNDFLDVARMEAGHMNMKYQLVDVNMLLSRVARKFTVFAKERDVELVSEFAEAVLELQHADEDRLEQVVTNLIDNAFRHTDAGKRVIIRASEVVLNHESFIQVQVKDEGQGIPSEDIPYIFERFYKADKARKRENSSGTGLGLAIVKNIIDQHHGNIAVDSMIGHGTTFTILLPVKVHEMIQ</sequence>
<dbReference type="PANTHER" id="PTHR42878:SF3">
    <property type="entry name" value="HISTIDINE PROTEIN KINASE SAES"/>
    <property type="match status" value="1"/>
</dbReference>
<dbReference type="FunFam" id="1.10.287.130:FF:000001">
    <property type="entry name" value="Two-component sensor histidine kinase"/>
    <property type="match status" value="1"/>
</dbReference>
<dbReference type="InterPro" id="IPR050351">
    <property type="entry name" value="BphY/WalK/GraS-like"/>
</dbReference>
<evidence type="ECO:0000259" key="14">
    <source>
        <dbReference type="PROSITE" id="PS50885"/>
    </source>
</evidence>
<keyword evidence="11 12" id="KW-0472">Membrane</keyword>
<dbReference type="InterPro" id="IPR003594">
    <property type="entry name" value="HATPase_dom"/>
</dbReference>
<keyword evidence="9" id="KW-0067">ATP-binding</keyword>
<dbReference type="CDD" id="cd00082">
    <property type="entry name" value="HisKA"/>
    <property type="match status" value="1"/>
</dbReference>
<keyword evidence="7" id="KW-0547">Nucleotide-binding</keyword>
<keyword evidence="5" id="KW-0597">Phosphoprotein</keyword>
<dbReference type="Pfam" id="PF02518">
    <property type="entry name" value="HATPase_c"/>
    <property type="match status" value="1"/>
</dbReference>
<evidence type="ECO:0000256" key="6">
    <source>
        <dbReference type="ARBA" id="ARBA00022679"/>
    </source>
</evidence>
<dbReference type="AlphaFoldDB" id="A0A9J6ZDE4"/>
<keyword evidence="12" id="KW-0812">Transmembrane</keyword>
<dbReference type="KEGG" id="plig:NAG76_20395"/>
<comment type="subcellular location">
    <subcellularLocation>
        <location evidence="2">Cell membrane</location>
        <topology evidence="2">Multi-pass membrane protein</topology>
    </subcellularLocation>
</comment>
<keyword evidence="6" id="KW-0808">Transferase</keyword>
<organism evidence="15 16">
    <name type="scientific">Candidatus Pristimantibacillus lignocellulolyticus</name>
    <dbReference type="NCBI Taxonomy" id="2994561"/>
    <lineage>
        <taxon>Bacteria</taxon>
        <taxon>Bacillati</taxon>
        <taxon>Bacillota</taxon>
        <taxon>Bacilli</taxon>
        <taxon>Bacillales</taxon>
        <taxon>Paenibacillaceae</taxon>
        <taxon>Candidatus Pristimantibacillus</taxon>
    </lineage>
</organism>
<dbReference type="FunFam" id="3.30.565.10:FF:000006">
    <property type="entry name" value="Sensor histidine kinase WalK"/>
    <property type="match status" value="1"/>
</dbReference>
<dbReference type="PANTHER" id="PTHR42878">
    <property type="entry name" value="TWO-COMPONENT HISTIDINE KINASE"/>
    <property type="match status" value="1"/>
</dbReference>
<dbReference type="PRINTS" id="PR00344">
    <property type="entry name" value="BCTRLSENSOR"/>
</dbReference>
<dbReference type="PROSITE" id="PS50109">
    <property type="entry name" value="HIS_KIN"/>
    <property type="match status" value="1"/>
</dbReference>
<dbReference type="GO" id="GO:0000155">
    <property type="term" value="F:phosphorelay sensor kinase activity"/>
    <property type="evidence" value="ECO:0007669"/>
    <property type="project" value="InterPro"/>
</dbReference>
<protein>
    <recommendedName>
        <fullName evidence="3">histidine kinase</fullName>
        <ecNumber evidence="3">2.7.13.3</ecNumber>
    </recommendedName>
</protein>
<dbReference type="GO" id="GO:0005886">
    <property type="term" value="C:plasma membrane"/>
    <property type="evidence" value="ECO:0007669"/>
    <property type="project" value="UniProtKB-SubCell"/>
</dbReference>
<keyword evidence="10" id="KW-0902">Two-component regulatory system</keyword>
<dbReference type="Gene3D" id="1.10.287.130">
    <property type="match status" value="1"/>
</dbReference>
<dbReference type="InterPro" id="IPR013656">
    <property type="entry name" value="PAS_4"/>
</dbReference>
<comment type="catalytic activity">
    <reaction evidence="1">
        <text>ATP + protein L-histidine = ADP + protein N-phospho-L-histidine.</text>
        <dbReference type="EC" id="2.7.13.3"/>
    </reaction>
</comment>
<proteinExistence type="predicted"/>
<dbReference type="SUPFAM" id="SSF158472">
    <property type="entry name" value="HAMP domain-like"/>
    <property type="match status" value="1"/>
</dbReference>
<dbReference type="InterPro" id="IPR003660">
    <property type="entry name" value="HAMP_dom"/>
</dbReference>
<dbReference type="GO" id="GO:0000156">
    <property type="term" value="F:phosphorelay response regulator activity"/>
    <property type="evidence" value="ECO:0007669"/>
    <property type="project" value="TreeGrafter"/>
</dbReference>
<reference evidence="15" key="1">
    <citation type="submission" date="2022-05" db="EMBL/GenBank/DDBJ databases">
        <title>Novel bacterial taxa in a minimal lignocellulolytic consortium and its capacity to transform plastics disclosed by genome-resolved metagenomics.</title>
        <authorList>
            <person name="Rodriguez C.A.D."/>
            <person name="Diaz-Garcia L."/>
            <person name="Herrera K."/>
            <person name="Tarazona N.A."/>
            <person name="Sproer C."/>
            <person name="Overmann J."/>
            <person name="Jimenez D.J."/>
        </authorList>
    </citation>
    <scope>NUCLEOTIDE SEQUENCE</scope>
    <source>
        <strain evidence="15">MAG5</strain>
    </source>
</reference>
<evidence type="ECO:0000259" key="13">
    <source>
        <dbReference type="PROSITE" id="PS50109"/>
    </source>
</evidence>
<feature type="transmembrane region" description="Helical" evidence="12">
    <location>
        <begin position="54"/>
        <end position="75"/>
    </location>
</feature>
<dbReference type="Gene3D" id="6.10.340.10">
    <property type="match status" value="1"/>
</dbReference>
<keyword evidence="8 15" id="KW-0418">Kinase</keyword>
<evidence type="ECO:0000256" key="12">
    <source>
        <dbReference type="SAM" id="Phobius"/>
    </source>
</evidence>
<dbReference type="Pfam" id="PF08448">
    <property type="entry name" value="PAS_4"/>
    <property type="match status" value="1"/>
</dbReference>
<dbReference type="GO" id="GO:0005524">
    <property type="term" value="F:ATP binding"/>
    <property type="evidence" value="ECO:0007669"/>
    <property type="project" value="UniProtKB-KW"/>
</dbReference>
<dbReference type="Gene3D" id="3.30.450.20">
    <property type="entry name" value="PAS domain"/>
    <property type="match status" value="1"/>
</dbReference>
<name>A0A9J6ZDE4_9BACL</name>
<evidence type="ECO:0000256" key="3">
    <source>
        <dbReference type="ARBA" id="ARBA00012438"/>
    </source>
</evidence>
<dbReference type="GO" id="GO:0030295">
    <property type="term" value="F:protein kinase activator activity"/>
    <property type="evidence" value="ECO:0007669"/>
    <property type="project" value="TreeGrafter"/>
</dbReference>
<evidence type="ECO:0000256" key="9">
    <source>
        <dbReference type="ARBA" id="ARBA00022840"/>
    </source>
</evidence>
<dbReference type="InterPro" id="IPR003661">
    <property type="entry name" value="HisK_dim/P_dom"/>
</dbReference>
<evidence type="ECO:0000256" key="2">
    <source>
        <dbReference type="ARBA" id="ARBA00004651"/>
    </source>
</evidence>
<dbReference type="InterPro" id="IPR005467">
    <property type="entry name" value="His_kinase_dom"/>
</dbReference>
<dbReference type="Pfam" id="PF00672">
    <property type="entry name" value="HAMP"/>
    <property type="match status" value="1"/>
</dbReference>
<evidence type="ECO:0000256" key="4">
    <source>
        <dbReference type="ARBA" id="ARBA00022475"/>
    </source>
</evidence>
<dbReference type="SUPFAM" id="SSF55785">
    <property type="entry name" value="PYP-like sensor domain (PAS domain)"/>
    <property type="match status" value="1"/>
</dbReference>
<evidence type="ECO:0000256" key="7">
    <source>
        <dbReference type="ARBA" id="ARBA00022741"/>
    </source>
</evidence>
<keyword evidence="12" id="KW-1133">Transmembrane helix</keyword>
<dbReference type="Proteomes" id="UP001056756">
    <property type="component" value="Chromosome"/>
</dbReference>
<dbReference type="PROSITE" id="PS50885">
    <property type="entry name" value="HAMP"/>
    <property type="match status" value="1"/>
</dbReference>
<dbReference type="SUPFAM" id="SSF47384">
    <property type="entry name" value="Homodimeric domain of signal transducing histidine kinase"/>
    <property type="match status" value="1"/>
</dbReference>
<evidence type="ECO:0000313" key="15">
    <source>
        <dbReference type="EMBL" id="URN94155.1"/>
    </source>
</evidence>
<dbReference type="Pfam" id="PF00512">
    <property type="entry name" value="HisKA"/>
    <property type="match status" value="1"/>
</dbReference>
<dbReference type="Gene3D" id="3.30.565.10">
    <property type="entry name" value="Histidine kinase-like ATPase, C-terminal domain"/>
    <property type="match status" value="1"/>
</dbReference>